<accession>A0A5D3E176</accession>
<dbReference type="PANTHER" id="PTHR42648">
    <property type="entry name" value="TRANSPOSASE, PUTATIVE-RELATED"/>
    <property type="match status" value="1"/>
</dbReference>
<sequence length="641" mass="73988">MESNLKTILVVDDLRFVLTDECPQTPASNANQTSWKAYDRWVKANEKDRVYILVSMSDVWAKKHEFLATTKEIMDSLKAMFGQPEWSLRHEVIRYIYTKRMKERTSVREHVLDMMMRFNIAEVNGGATDEANQNGYWLRNCPKYLAEKKAEKEMQRNMTKKSFTRKDLKAKGPLELVHSDFYRPMNVKARGGYDYFISFIDDYSRYGHIYLIHHKSDSLEKLKEYKAVVENELDKPSSSTKVVDRTRKFGQSHPSQDLREPRRSGRIVHQHNRFLDLIETQVVIPDDGVDDPLTYKQAMNDVDRDEWIKAMDLEMESMYFNSVWTLVDQPNYMDVKTTFLNDNLEESIYITQPEGFIDQGQEQKGLLSYKYGIHLSTEQCPKTPQEVEDMRNILYAFTVGSLMYAMLCTRPDICYLVGMNLFFTGYIDSDFQTEKDARKSTSRSVFTLNGGAVEWRSVKQTFIVDSTMQAKYVAACEVAKEAIWLRKFLGNTMEPNSTPSHPSNEVLATILSGGTLSIWHVNGIPTVLLRTFLYQICNGDTMDGGLFIYNQLLRHVGTFGVKIPIPLPRFFLSLLVHLNVEILTPNDAPGPNPKILSLSYRLFQGSHVLDIEHDMRLSINSHMFDTDDVDENAKGFLFIET</sequence>
<dbReference type="InterPro" id="IPR012337">
    <property type="entry name" value="RNaseH-like_sf"/>
</dbReference>
<dbReference type="PANTHER" id="PTHR42648:SF27">
    <property type="entry name" value="RNA-DIRECTED DNA POLYMERASE"/>
    <property type="match status" value="1"/>
</dbReference>
<evidence type="ECO:0000313" key="2">
    <source>
        <dbReference type="EMBL" id="TYK29847.1"/>
    </source>
</evidence>
<dbReference type="GO" id="GO:0003676">
    <property type="term" value="F:nucleic acid binding"/>
    <property type="evidence" value="ECO:0007669"/>
    <property type="project" value="InterPro"/>
</dbReference>
<name>A0A5D3E176_CUCMM</name>
<comment type="caution">
    <text evidence="2">The sequence shown here is derived from an EMBL/GenBank/DDBJ whole genome shotgun (WGS) entry which is preliminary data.</text>
</comment>
<dbReference type="InterPro" id="IPR036397">
    <property type="entry name" value="RNaseH_sf"/>
</dbReference>
<dbReference type="Gene3D" id="3.30.420.10">
    <property type="entry name" value="Ribonuclease H-like superfamily/Ribonuclease H"/>
    <property type="match status" value="1"/>
</dbReference>
<dbReference type="EMBL" id="SSTD01001237">
    <property type="protein sequence ID" value="TYK29847.1"/>
    <property type="molecule type" value="Genomic_DNA"/>
</dbReference>
<proteinExistence type="predicted"/>
<protein>
    <submittedName>
        <fullName evidence="2">Gag/pol protein</fullName>
    </submittedName>
</protein>
<evidence type="ECO:0000313" key="3">
    <source>
        <dbReference type="Proteomes" id="UP000321947"/>
    </source>
</evidence>
<dbReference type="Proteomes" id="UP000321947">
    <property type="component" value="Unassembled WGS sequence"/>
</dbReference>
<organism evidence="2 3">
    <name type="scientific">Cucumis melo var. makuwa</name>
    <name type="common">Oriental melon</name>
    <dbReference type="NCBI Taxonomy" id="1194695"/>
    <lineage>
        <taxon>Eukaryota</taxon>
        <taxon>Viridiplantae</taxon>
        <taxon>Streptophyta</taxon>
        <taxon>Embryophyta</taxon>
        <taxon>Tracheophyta</taxon>
        <taxon>Spermatophyta</taxon>
        <taxon>Magnoliopsida</taxon>
        <taxon>eudicotyledons</taxon>
        <taxon>Gunneridae</taxon>
        <taxon>Pentapetalae</taxon>
        <taxon>rosids</taxon>
        <taxon>fabids</taxon>
        <taxon>Cucurbitales</taxon>
        <taxon>Cucurbitaceae</taxon>
        <taxon>Benincaseae</taxon>
        <taxon>Cucumis</taxon>
    </lineage>
</organism>
<dbReference type="InterPro" id="IPR039537">
    <property type="entry name" value="Retrotran_Ty1/copia-like"/>
</dbReference>
<evidence type="ECO:0000256" key="1">
    <source>
        <dbReference type="SAM" id="MobiDB-lite"/>
    </source>
</evidence>
<gene>
    <name evidence="2" type="ORF">E5676_scaffold208G00860</name>
</gene>
<dbReference type="AlphaFoldDB" id="A0A5D3E176"/>
<dbReference type="SUPFAM" id="SSF53098">
    <property type="entry name" value="Ribonuclease H-like"/>
    <property type="match status" value="1"/>
</dbReference>
<dbReference type="CDD" id="cd09272">
    <property type="entry name" value="RNase_HI_RT_Ty1"/>
    <property type="match status" value="1"/>
</dbReference>
<reference evidence="2 3" key="1">
    <citation type="submission" date="2019-08" db="EMBL/GenBank/DDBJ databases">
        <title>Draft genome sequences of two oriental melons (Cucumis melo L. var makuwa).</title>
        <authorList>
            <person name="Kwon S.-Y."/>
        </authorList>
    </citation>
    <scope>NUCLEOTIDE SEQUENCE [LARGE SCALE GENOMIC DNA]</scope>
    <source>
        <strain evidence="3">cv. Chang Bougi</strain>
        <tissue evidence="2">Leaf</tissue>
    </source>
</reference>
<feature type="region of interest" description="Disordered" evidence="1">
    <location>
        <begin position="237"/>
        <end position="263"/>
    </location>
</feature>